<dbReference type="AlphaFoldDB" id="A0A6N7Z9P1"/>
<dbReference type="Proteomes" id="UP000440096">
    <property type="component" value="Unassembled WGS sequence"/>
</dbReference>
<protein>
    <recommendedName>
        <fullName evidence="4">PH domain-containing protein</fullName>
    </recommendedName>
</protein>
<name>A0A6N7Z9P1_9PSEU</name>
<accession>A0A6N7Z9P1</accession>
<dbReference type="OrthoDB" id="3813089at2"/>
<comment type="caution">
    <text evidence="2">The sequence shown here is derived from an EMBL/GenBank/DDBJ whole genome shotgun (WGS) entry which is preliminary data.</text>
</comment>
<feature type="transmembrane region" description="Helical" evidence="1">
    <location>
        <begin position="232"/>
        <end position="254"/>
    </location>
</feature>
<evidence type="ECO:0000313" key="2">
    <source>
        <dbReference type="EMBL" id="MTD58457.1"/>
    </source>
</evidence>
<sequence>MTRIRLGWEARIDQITVAILFLVIGFGLVFLGAVLDWTGWLTVPMIVIGIPFLLVVLLRLSGWRSLWWPHDLVVSGETISYETKMGDAFTISWADLAAVGVHSDHGINERFGLILVFFPKSADFAAKLTSPKILRLPRNGTFRVRIPRRAGITEAIAQAAPAAWQRVPATPWDALVAEPGVAPQVVPAPDTRPPAVVDVGRRTRWQAMVGEVVTVAASAGFLVIIFGQHESVAIRVIGAIFGIPFTLVAVGLVLSVPMTARRRYFVLDADGFAWDDPHGEPFMFGWPEITSVSVETSMSRPAPTAWTARRRLDSIVVHTRKQHMRVPVGDQPATVEQLADAVQRFAPQLWSGQSTRTAGRVQYK</sequence>
<evidence type="ECO:0008006" key="4">
    <source>
        <dbReference type="Google" id="ProtNLM"/>
    </source>
</evidence>
<organism evidence="2 3">
    <name type="scientific">Amycolatopsis pithecellobii</name>
    <dbReference type="NCBI Taxonomy" id="664692"/>
    <lineage>
        <taxon>Bacteria</taxon>
        <taxon>Bacillati</taxon>
        <taxon>Actinomycetota</taxon>
        <taxon>Actinomycetes</taxon>
        <taxon>Pseudonocardiales</taxon>
        <taxon>Pseudonocardiaceae</taxon>
        <taxon>Amycolatopsis</taxon>
    </lineage>
</organism>
<gene>
    <name evidence="2" type="ORF">GKO32_31420</name>
</gene>
<evidence type="ECO:0000256" key="1">
    <source>
        <dbReference type="SAM" id="Phobius"/>
    </source>
</evidence>
<keyword evidence="1" id="KW-0472">Membrane</keyword>
<feature type="transmembrane region" description="Helical" evidence="1">
    <location>
        <begin position="12"/>
        <end position="35"/>
    </location>
</feature>
<keyword evidence="1" id="KW-1133">Transmembrane helix</keyword>
<dbReference type="EMBL" id="WMBA01000068">
    <property type="protein sequence ID" value="MTD58457.1"/>
    <property type="molecule type" value="Genomic_DNA"/>
</dbReference>
<dbReference type="RefSeq" id="WP_154760541.1">
    <property type="nucleotide sequence ID" value="NZ_WMBA01000068.1"/>
</dbReference>
<keyword evidence="1" id="KW-0812">Transmembrane</keyword>
<keyword evidence="3" id="KW-1185">Reference proteome</keyword>
<feature type="transmembrane region" description="Helical" evidence="1">
    <location>
        <begin position="41"/>
        <end position="60"/>
    </location>
</feature>
<feature type="transmembrane region" description="Helical" evidence="1">
    <location>
        <begin position="208"/>
        <end position="226"/>
    </location>
</feature>
<reference evidence="2 3" key="1">
    <citation type="submission" date="2019-11" db="EMBL/GenBank/DDBJ databases">
        <title>Draft genome of Amycolatopsis RM579.</title>
        <authorList>
            <person name="Duangmal K."/>
            <person name="Mingma R."/>
        </authorList>
    </citation>
    <scope>NUCLEOTIDE SEQUENCE [LARGE SCALE GENOMIC DNA]</scope>
    <source>
        <strain evidence="2 3">RM579</strain>
    </source>
</reference>
<evidence type="ECO:0000313" key="3">
    <source>
        <dbReference type="Proteomes" id="UP000440096"/>
    </source>
</evidence>
<proteinExistence type="predicted"/>